<sequence length="292" mass="32572">MITIGIEHLVANPPTSFAGKRLALLCNQASTDRHFRHSRDLIMQAFPGQLTCLFSPQHGFFSEKQDNMIESGNATDAASGLPVFSLYGETRKPTGAMFDHFDILLIDLQDVGTRVYTFIWTVVYCLQRAAETGKKVVVLDRPNPVGGHIVEGNLLKREFRSFVGLYEIPMRHGLTMGELALLCNREMGIHAELEVIRMQGWQREMFFADTDFPWVFPSPNMPGPLTALVYPGQVIWEGTNISEGRGTTLPFELIGAPFIDLTQVLESMSRLNLPGCVLRPLVFEPTSGKWAG</sequence>
<dbReference type="EMBL" id="MTKS01000314">
    <property type="protein sequence ID" value="RWX50470.1"/>
    <property type="molecule type" value="Genomic_DNA"/>
</dbReference>
<dbReference type="Proteomes" id="UP000288892">
    <property type="component" value="Unassembled WGS sequence"/>
</dbReference>
<comment type="caution">
    <text evidence="3">The sequence shown here is derived from an EMBL/GenBank/DDBJ whole genome shotgun (WGS) entry which is preliminary data.</text>
</comment>
<dbReference type="PANTHER" id="PTHR42915">
    <property type="entry name" value="HYPOTHETICAL 460 KDA PROTEIN IN FEUA-SIGW INTERGENIC REGION [PRECURSOR]"/>
    <property type="match status" value="1"/>
</dbReference>
<feature type="non-terminal residue" evidence="3">
    <location>
        <position position="292"/>
    </location>
</feature>
<feature type="domain" description="Peptidoglycan beta-N-acetylmuramidase NamZ N-terminal" evidence="1">
    <location>
        <begin position="23"/>
        <end position="222"/>
    </location>
</feature>
<accession>A0A444JBI7</accession>
<evidence type="ECO:0000313" key="4">
    <source>
        <dbReference type="Proteomes" id="UP000288892"/>
    </source>
</evidence>
<name>A0A444JBI7_9BACT</name>
<proteinExistence type="predicted"/>
<dbReference type="PANTHER" id="PTHR42915:SF1">
    <property type="entry name" value="PEPTIDOGLYCAN BETA-N-ACETYLMURAMIDASE NAMZ"/>
    <property type="match status" value="1"/>
</dbReference>
<dbReference type="Pfam" id="PF20732">
    <property type="entry name" value="NamZ_C"/>
    <property type="match status" value="1"/>
</dbReference>
<dbReference type="GO" id="GO:0033922">
    <property type="term" value="F:peptidoglycan beta-N-acetylmuramidase activity"/>
    <property type="evidence" value="ECO:0007669"/>
    <property type="project" value="InterPro"/>
</dbReference>
<reference evidence="3 4" key="1">
    <citation type="submission" date="2017-01" db="EMBL/GenBank/DDBJ databases">
        <title>The cable genome- insights into the physiology and evolution of filamentous bacteria capable of sulfide oxidation via long distance electron transfer.</title>
        <authorList>
            <person name="Schreiber L."/>
            <person name="Bjerg J.T."/>
            <person name="Boggild A."/>
            <person name="Van De Vossenberg J."/>
            <person name="Meysman F."/>
            <person name="Nielsen L.P."/>
            <person name="Schramm A."/>
            <person name="Kjeldsen K.U."/>
        </authorList>
    </citation>
    <scope>NUCLEOTIDE SEQUENCE [LARGE SCALE GENOMIC DNA]</scope>
    <source>
        <strain evidence="3">A5</strain>
    </source>
</reference>
<organism evidence="3 4">
    <name type="scientific">Candidatus Electrothrix marina</name>
    <dbReference type="NCBI Taxonomy" id="1859130"/>
    <lineage>
        <taxon>Bacteria</taxon>
        <taxon>Pseudomonadati</taxon>
        <taxon>Thermodesulfobacteriota</taxon>
        <taxon>Desulfobulbia</taxon>
        <taxon>Desulfobulbales</taxon>
        <taxon>Desulfobulbaceae</taxon>
        <taxon>Candidatus Electrothrix</taxon>
    </lineage>
</organism>
<keyword evidence="4" id="KW-1185">Reference proteome</keyword>
<dbReference type="Pfam" id="PF07075">
    <property type="entry name" value="NamZ_N"/>
    <property type="match status" value="1"/>
</dbReference>
<dbReference type="InterPro" id="IPR008302">
    <property type="entry name" value="NamZ"/>
</dbReference>
<evidence type="ECO:0000259" key="2">
    <source>
        <dbReference type="Pfam" id="PF20732"/>
    </source>
</evidence>
<dbReference type="AlphaFoldDB" id="A0A444JBI7"/>
<gene>
    <name evidence="3" type="ORF">VU01_13143</name>
</gene>
<evidence type="ECO:0000313" key="3">
    <source>
        <dbReference type="EMBL" id="RWX50470.1"/>
    </source>
</evidence>
<evidence type="ECO:0008006" key="5">
    <source>
        <dbReference type="Google" id="ProtNLM"/>
    </source>
</evidence>
<dbReference type="InterPro" id="IPR048503">
    <property type="entry name" value="NamZ_C"/>
</dbReference>
<evidence type="ECO:0000259" key="1">
    <source>
        <dbReference type="Pfam" id="PF07075"/>
    </source>
</evidence>
<dbReference type="Gene3D" id="3.40.50.12170">
    <property type="entry name" value="Uncharacterised protein PF07075, DUF1343"/>
    <property type="match status" value="1"/>
</dbReference>
<protein>
    <recommendedName>
        <fullName evidence="5">DUF1343 domain-containing protein</fullName>
    </recommendedName>
</protein>
<feature type="domain" description="Peptidoglycan beta-N-acetylmuramidase NamZ C-terminal" evidence="2">
    <location>
        <begin position="228"/>
        <end position="292"/>
    </location>
</feature>
<dbReference type="InterPro" id="IPR048502">
    <property type="entry name" value="NamZ_N"/>
</dbReference>